<dbReference type="Proteomes" id="UP001165685">
    <property type="component" value="Unassembled WGS sequence"/>
</dbReference>
<keyword evidence="2" id="KW-1185">Reference proteome</keyword>
<name>A0ABT4TMR4_9ACTN</name>
<gene>
    <name evidence="1" type="ORF">O4U47_15855</name>
</gene>
<proteinExistence type="predicted"/>
<dbReference type="EMBL" id="JAQFWP010000028">
    <property type="protein sequence ID" value="MDA2805990.1"/>
    <property type="molecule type" value="Genomic_DNA"/>
</dbReference>
<evidence type="ECO:0000313" key="1">
    <source>
        <dbReference type="EMBL" id="MDA2805990.1"/>
    </source>
</evidence>
<organism evidence="1 2">
    <name type="scientific">Nocardiopsis suaedae</name>
    <dbReference type="NCBI Taxonomy" id="3018444"/>
    <lineage>
        <taxon>Bacteria</taxon>
        <taxon>Bacillati</taxon>
        <taxon>Actinomycetota</taxon>
        <taxon>Actinomycetes</taxon>
        <taxon>Streptosporangiales</taxon>
        <taxon>Nocardiopsidaceae</taxon>
        <taxon>Nocardiopsis</taxon>
    </lineage>
</organism>
<sequence>MDSLADRPLSGEDLPASLRRSLGRLDRLHALSQQRCRTGPREGGDGLRRAVERHVRELRALAGQPGSPARRGLDADSLCAVAAEPPSGSPLTADRLAELARRIPDFDPPAPAPPIGGAADAAQAAAAETHPVVRAALLFQRTAEALGRRLEETGTGPGPAPHLRPLPWALASLSLMRSDHPPLAADRRIGARLAAALAHPSPGARTAALAALFADLQTAALRARLSTPLRGRHDAPPSALLASAVHRRVLVHLRHRTGPLSQVLRELDPEASVGVEAADIAEGPRRDRCEAAAERALFVTGPGCRWAALGLRAAGARVELVVAVHDVGGPPTGALAVTASAVLDTPQGPEEVLDPACTDCVTLVPGDTAGDRWPCVEELIDDAVSRTVDRLARTLA</sequence>
<reference evidence="1" key="1">
    <citation type="submission" date="2023-01" db="EMBL/GenBank/DDBJ databases">
        <title>Draft genome sequence of Nocardiopsis sp. LSu2-4 isolated from halophytes.</title>
        <authorList>
            <person name="Duangmal K."/>
            <person name="Chantavorakit T."/>
        </authorList>
    </citation>
    <scope>NUCLEOTIDE SEQUENCE</scope>
    <source>
        <strain evidence="1">LSu2-4</strain>
    </source>
</reference>
<accession>A0ABT4TMR4</accession>
<protein>
    <submittedName>
        <fullName evidence="1">Uncharacterized protein</fullName>
    </submittedName>
</protein>
<dbReference type="RefSeq" id="WP_270678636.1">
    <property type="nucleotide sequence ID" value="NZ_JAQFWP010000028.1"/>
</dbReference>
<evidence type="ECO:0000313" key="2">
    <source>
        <dbReference type="Proteomes" id="UP001165685"/>
    </source>
</evidence>
<comment type="caution">
    <text evidence="1">The sequence shown here is derived from an EMBL/GenBank/DDBJ whole genome shotgun (WGS) entry which is preliminary data.</text>
</comment>